<dbReference type="Gene3D" id="3.40.50.2020">
    <property type="match status" value="1"/>
</dbReference>
<dbReference type="GeneID" id="41588938"/>
<dbReference type="STRING" id="1673428.CPM_1667"/>
<dbReference type="AlphaFoldDB" id="A0A1R4A926"/>
<dbReference type="RefSeq" id="WP_077076610.1">
    <property type="nucleotide sequence ID" value="NZ_LT671858.1"/>
</dbReference>
<dbReference type="Proteomes" id="UP000187822">
    <property type="component" value="Chromosome I"/>
</dbReference>
<dbReference type="InterPro" id="IPR029057">
    <property type="entry name" value="PRTase-like"/>
</dbReference>
<keyword evidence="2" id="KW-1185">Reference proteome</keyword>
<evidence type="ECO:0000313" key="2">
    <source>
        <dbReference type="Proteomes" id="UP000187822"/>
    </source>
</evidence>
<keyword evidence="1" id="KW-0328">Glycosyltransferase</keyword>
<keyword evidence="1" id="KW-0808">Transferase</keyword>
<dbReference type="OrthoDB" id="372072at2157"/>
<dbReference type="CDD" id="cd06223">
    <property type="entry name" value="PRTases_typeI"/>
    <property type="match status" value="1"/>
</dbReference>
<protein>
    <submittedName>
        <fullName evidence="1">Phosphoribosyltransferase</fullName>
    </submittedName>
</protein>
<evidence type="ECO:0000313" key="1">
    <source>
        <dbReference type="EMBL" id="SJK85453.1"/>
    </source>
</evidence>
<name>A0A1R4A926_9ARCH</name>
<proteinExistence type="predicted"/>
<dbReference type="GO" id="GO:0016757">
    <property type="term" value="F:glycosyltransferase activity"/>
    <property type="evidence" value="ECO:0007669"/>
    <property type="project" value="UniProtKB-KW"/>
</dbReference>
<accession>A0A1R4A926</accession>
<organism evidence="1 2">
    <name type="scientific">Cuniculiplasma divulgatum</name>
    <dbReference type="NCBI Taxonomy" id="1673428"/>
    <lineage>
        <taxon>Archaea</taxon>
        <taxon>Methanobacteriati</taxon>
        <taxon>Thermoplasmatota</taxon>
        <taxon>Thermoplasmata</taxon>
        <taxon>Thermoplasmatales</taxon>
        <taxon>Cuniculiplasmataceae</taxon>
        <taxon>Cuniculiplasma</taxon>
    </lineage>
</organism>
<dbReference type="InterPro" id="IPR000836">
    <property type="entry name" value="PRTase_dom"/>
</dbReference>
<dbReference type="EMBL" id="LT719092">
    <property type="protein sequence ID" value="SJK85453.1"/>
    <property type="molecule type" value="Genomic_DNA"/>
</dbReference>
<reference evidence="2" key="1">
    <citation type="submission" date="2016-06" db="EMBL/GenBank/DDBJ databases">
        <authorList>
            <person name="Toshchakov V.S."/>
        </authorList>
    </citation>
    <scope>NUCLEOTIDE SEQUENCE [LARGE SCALE GENOMIC DNA]</scope>
    <source>
        <strain>PM4 (JCM 30641</strain>
        <strain evidence="2">\VKM B-2940)</strain>
    </source>
</reference>
<dbReference type="KEGG" id="cdiv:CPM_1667"/>
<sequence>MISNKNELHYISILSYLPKKYLQSITDKDTLKDAIKSIDIMRTLKQNLHVISQGKSIPITEWLTHYITHANQDNLGLDFDNFFRSDTVLIPVPRSIIIKKDTLWVPKDIATTFSKKMNLKMIPLLTRLTPVNVSSKSLPNNRPKPLDHFNSLSLSKGMDSQIRNIVTNKLGIILVDDVITRGSTLMGCYWKILEIFKSYQYYPQISGFCAMRTISNSLEFRKPIDPHEGDITYRDSNGDTLRT</sequence>
<gene>
    <name evidence="1" type="ORF">CPM_1667</name>
</gene>